<dbReference type="InterPro" id="IPR000835">
    <property type="entry name" value="HTH_MarR-typ"/>
</dbReference>
<evidence type="ECO:0000313" key="4">
    <source>
        <dbReference type="Proteomes" id="UP000094669"/>
    </source>
</evidence>
<comment type="caution">
    <text evidence="3">The sequence shown here is derived from an EMBL/GenBank/DDBJ whole genome shotgun (WGS) entry which is preliminary data.</text>
</comment>
<evidence type="ECO:0000313" key="3">
    <source>
        <dbReference type="EMBL" id="PNV74151.1"/>
    </source>
</evidence>
<dbReference type="InterPro" id="IPR036388">
    <property type="entry name" value="WH-like_DNA-bd_sf"/>
</dbReference>
<dbReference type="PROSITE" id="PS50995">
    <property type="entry name" value="HTH_MARR_2"/>
    <property type="match status" value="1"/>
</dbReference>
<dbReference type="InterPro" id="IPR039422">
    <property type="entry name" value="MarR/SlyA-like"/>
</dbReference>
<organism evidence="3 4">
    <name type="scientific">Leptospira inadai serovar Lyme</name>
    <dbReference type="NCBI Taxonomy" id="293084"/>
    <lineage>
        <taxon>Bacteria</taxon>
        <taxon>Pseudomonadati</taxon>
        <taxon>Spirochaetota</taxon>
        <taxon>Spirochaetia</taxon>
        <taxon>Leptospirales</taxon>
        <taxon>Leptospiraceae</taxon>
        <taxon>Leptospira</taxon>
    </lineage>
</organism>
<dbReference type="InterPro" id="IPR003314">
    <property type="entry name" value="Mu-type_HTH"/>
</dbReference>
<dbReference type="PANTHER" id="PTHR33164:SF106">
    <property type="entry name" value="TRANSCRIPTIONAL REGULATORY PROTEIN"/>
    <property type="match status" value="1"/>
</dbReference>
<dbReference type="RefSeq" id="WP_010417391.1">
    <property type="nucleotide sequence ID" value="NZ_MCRM02000017.1"/>
</dbReference>
<dbReference type="InterPro" id="IPR036390">
    <property type="entry name" value="WH_DNA-bd_sf"/>
</dbReference>
<dbReference type="Pfam" id="PF01047">
    <property type="entry name" value="MarR"/>
    <property type="match status" value="1"/>
</dbReference>
<feature type="domain" description="HTH marR-type" evidence="1">
    <location>
        <begin position="11"/>
        <end position="147"/>
    </location>
</feature>
<dbReference type="SMART" id="SM00347">
    <property type="entry name" value="HTH_MARR"/>
    <property type="match status" value="1"/>
</dbReference>
<dbReference type="EMBL" id="MCRM02000017">
    <property type="protein sequence ID" value="PNV74151.1"/>
    <property type="molecule type" value="Genomic_DNA"/>
</dbReference>
<dbReference type="Gene3D" id="1.10.10.10">
    <property type="entry name" value="Winged helix-like DNA-binding domain superfamily/Winged helix DNA-binding domain"/>
    <property type="match status" value="1"/>
</dbReference>
<dbReference type="Proteomes" id="UP000094669">
    <property type="component" value="Unassembled WGS sequence"/>
</dbReference>
<reference evidence="3" key="1">
    <citation type="submission" date="2018-01" db="EMBL/GenBank/DDBJ databases">
        <title>Genomic characterization of Leptospira inadai serogroup Lyme isolated from captured rat in Brazil and comparative analysis with human reference strain.</title>
        <authorList>
            <person name="Moreno L.Z."/>
            <person name="Loureiro A.P."/>
            <person name="Miraglia F."/>
            <person name="Kremer F.S."/>
            <person name="Eslabao M.R."/>
            <person name="Dellagostin O.A."/>
            <person name="Lilenbaum W."/>
            <person name="Moreno A.M."/>
        </authorList>
    </citation>
    <scope>NUCLEOTIDE SEQUENCE [LARGE SCALE GENOMIC DNA]</scope>
    <source>
        <strain evidence="3">M34/99</strain>
    </source>
</reference>
<sequence>MADSSSKKLTRKEILESVMMAIREMSALSVIISQTVAEKVGIGSTDMECGDFLHMYGPMTAGKLAELSGLTTGAITGVIDRLEKANVAKRELDPSDRRKVLVVPCYKRTKEFESHYASLGKSANEALERYSTDQLNTFLSISRDMIAISQTEIKRMRDAE</sequence>
<name>A0ABX4YFX0_9LEPT</name>
<evidence type="ECO:0000259" key="1">
    <source>
        <dbReference type="PROSITE" id="PS50995"/>
    </source>
</evidence>
<keyword evidence="4" id="KW-1185">Reference proteome</keyword>
<accession>A0ABX4YFX0</accession>
<dbReference type="PANTHER" id="PTHR33164">
    <property type="entry name" value="TRANSCRIPTIONAL REGULATOR, MARR FAMILY"/>
    <property type="match status" value="1"/>
</dbReference>
<dbReference type="SUPFAM" id="SSF46785">
    <property type="entry name" value="Winged helix' DNA-binding domain"/>
    <property type="match status" value="1"/>
</dbReference>
<protein>
    <submittedName>
        <fullName evidence="3">Transcriptional regulator</fullName>
    </submittedName>
</protein>
<evidence type="ECO:0000259" key="2">
    <source>
        <dbReference type="PROSITE" id="PS51702"/>
    </source>
</evidence>
<feature type="domain" description="HTH Mu-type" evidence="2">
    <location>
        <begin position="55"/>
        <end position="135"/>
    </location>
</feature>
<proteinExistence type="predicted"/>
<dbReference type="PROSITE" id="PS51702">
    <property type="entry name" value="HTH_MU"/>
    <property type="match status" value="1"/>
</dbReference>
<gene>
    <name evidence="3" type="ORF">BES34_014960</name>
</gene>